<reference evidence="2 3" key="1">
    <citation type="submission" date="2016-06" db="EMBL/GenBank/DDBJ databases">
        <title>Complete genome sequence of a deep-branching marine Gamma Proteobacterium Woeseia oceani type strain XK5.</title>
        <authorList>
            <person name="Mu D."/>
            <person name="Du Z."/>
        </authorList>
    </citation>
    <scope>NUCLEOTIDE SEQUENCE [LARGE SCALE GENOMIC DNA]</scope>
    <source>
        <strain evidence="2 3">XK5</strain>
    </source>
</reference>
<dbReference type="AlphaFoldDB" id="A0A193LGW9"/>
<organism evidence="2 3">
    <name type="scientific">Woeseia oceani</name>
    <dbReference type="NCBI Taxonomy" id="1548547"/>
    <lineage>
        <taxon>Bacteria</taxon>
        <taxon>Pseudomonadati</taxon>
        <taxon>Pseudomonadota</taxon>
        <taxon>Gammaproteobacteria</taxon>
        <taxon>Woeseiales</taxon>
        <taxon>Woeseiaceae</taxon>
        <taxon>Woeseia</taxon>
    </lineage>
</organism>
<evidence type="ECO:0000256" key="1">
    <source>
        <dbReference type="SAM" id="SignalP"/>
    </source>
</evidence>
<dbReference type="InterPro" id="IPR029058">
    <property type="entry name" value="AB_hydrolase_fold"/>
</dbReference>
<dbReference type="STRING" id="1548547.BA177_11595"/>
<dbReference type="PANTHER" id="PTHR42972">
    <property type="entry name" value="TOL-PAL SYSTEM PROTEIN TOLB"/>
    <property type="match status" value="1"/>
</dbReference>
<feature type="signal peptide" evidence="1">
    <location>
        <begin position="1"/>
        <end position="16"/>
    </location>
</feature>
<dbReference type="Gene3D" id="3.40.50.1820">
    <property type="entry name" value="alpha/beta hydrolase"/>
    <property type="match status" value="1"/>
</dbReference>
<evidence type="ECO:0000313" key="3">
    <source>
        <dbReference type="Proteomes" id="UP000092695"/>
    </source>
</evidence>
<sequence>MNNALCLVLVAVLASACDSSPSATLPALGATGSVTLSGVSSGAYMAGQFQVAYSADVAGAALIAGGPWGCAGGDISRALGACMNGEGIATTALVQLAQKMANDADIDALGQLSNDRVFLFHGNADAVVAASVSEAAVDWYRAAAPEAVLRTVTNVPVTHGWPTVDVGNPCAEFAAPFVYACDYDLAGEALEFLLGPLRPPAATPAMLQPFSQEEFGAAGLADVGYFYAPKSCLAQNDCNIHVFFHGCSQSAEQIGTVLAEQGGLLHWAESNGLVVLFPQVAVSRVAPVNPLACWDWWGYSGADYLKKDAPQMRAVHAMVRRLQTG</sequence>
<evidence type="ECO:0000313" key="2">
    <source>
        <dbReference type="EMBL" id="ANO51757.1"/>
    </source>
</evidence>
<protein>
    <recommendedName>
        <fullName evidence="4">Polyhydroxybutyrate depolymerase</fullName>
    </recommendedName>
</protein>
<keyword evidence="1" id="KW-0732">Signal</keyword>
<dbReference type="RefSeq" id="WP_068616385.1">
    <property type="nucleotide sequence ID" value="NZ_CP016268.1"/>
</dbReference>
<dbReference type="PANTHER" id="PTHR42972:SF8">
    <property type="entry name" value="POLYHYDROXYBUTYRATE DEPOLYMERASE"/>
    <property type="match status" value="1"/>
</dbReference>
<dbReference type="Proteomes" id="UP000092695">
    <property type="component" value="Chromosome"/>
</dbReference>
<evidence type="ECO:0008006" key="4">
    <source>
        <dbReference type="Google" id="ProtNLM"/>
    </source>
</evidence>
<dbReference type="EMBL" id="CP016268">
    <property type="protein sequence ID" value="ANO51757.1"/>
    <property type="molecule type" value="Genomic_DNA"/>
</dbReference>
<name>A0A193LGW9_9GAMM</name>
<dbReference type="SUPFAM" id="SSF53474">
    <property type="entry name" value="alpha/beta-Hydrolases"/>
    <property type="match status" value="1"/>
</dbReference>
<keyword evidence="3" id="KW-1185">Reference proteome</keyword>
<dbReference type="KEGG" id="woc:BA177_11595"/>
<proteinExistence type="predicted"/>
<dbReference type="OrthoDB" id="505233at2"/>
<feature type="chain" id="PRO_5008260203" description="Polyhydroxybutyrate depolymerase" evidence="1">
    <location>
        <begin position="17"/>
        <end position="325"/>
    </location>
</feature>
<accession>A0A193LGW9</accession>
<gene>
    <name evidence="2" type="ORF">BA177_11595</name>
</gene>